<comment type="caution">
    <text evidence="7">The sequence shown here is derived from an EMBL/GenBank/DDBJ whole genome shotgun (WGS) entry which is preliminary data.</text>
</comment>
<evidence type="ECO:0000256" key="4">
    <source>
        <dbReference type="RuleBase" id="RU363097"/>
    </source>
</evidence>
<evidence type="ECO:0000259" key="6">
    <source>
        <dbReference type="Pfam" id="PF07993"/>
    </source>
</evidence>
<evidence type="ECO:0000256" key="2">
    <source>
        <dbReference type="ARBA" id="ARBA00022516"/>
    </source>
</evidence>
<dbReference type="GO" id="GO:0010345">
    <property type="term" value="P:suberin biosynthetic process"/>
    <property type="evidence" value="ECO:0007669"/>
    <property type="project" value="TreeGrafter"/>
</dbReference>
<proteinExistence type="inferred from homology"/>
<keyword evidence="4" id="KW-0521">NADP</keyword>
<gene>
    <name evidence="7" type="ORF">POTOM_034994</name>
</gene>
<comment type="catalytic activity">
    <reaction evidence="4">
        <text>a long-chain fatty acyl-CoA + 2 NADPH + 2 H(+) = a long-chain primary fatty alcohol + 2 NADP(+) + CoA</text>
        <dbReference type="Rhea" id="RHEA:52716"/>
        <dbReference type="ChEBI" id="CHEBI:15378"/>
        <dbReference type="ChEBI" id="CHEBI:57287"/>
        <dbReference type="ChEBI" id="CHEBI:57783"/>
        <dbReference type="ChEBI" id="CHEBI:58349"/>
        <dbReference type="ChEBI" id="CHEBI:77396"/>
        <dbReference type="ChEBI" id="CHEBI:83139"/>
        <dbReference type="EC" id="1.2.1.84"/>
    </reaction>
</comment>
<dbReference type="GO" id="GO:0035336">
    <property type="term" value="P:long-chain fatty-acyl-CoA metabolic process"/>
    <property type="evidence" value="ECO:0007669"/>
    <property type="project" value="TreeGrafter"/>
</dbReference>
<evidence type="ECO:0000256" key="1">
    <source>
        <dbReference type="ARBA" id="ARBA00005928"/>
    </source>
</evidence>
<dbReference type="CDD" id="cd09071">
    <property type="entry name" value="FAR_C"/>
    <property type="match status" value="2"/>
</dbReference>
<dbReference type="PANTHER" id="PTHR11011:SF84">
    <property type="entry name" value="ACYL-COA REDUCTASE-LIKE PROTEIN, PUTATIVE-RELATED"/>
    <property type="match status" value="1"/>
</dbReference>
<accession>A0A8X7Z3K5</accession>
<dbReference type="GO" id="GO:0080019">
    <property type="term" value="F:alcohol-forming very long-chain fatty acyl-CoA reductase activity"/>
    <property type="evidence" value="ECO:0007669"/>
    <property type="project" value="InterPro"/>
</dbReference>
<dbReference type="EMBL" id="JAAWWB010000018">
    <property type="protein sequence ID" value="KAG6761761.1"/>
    <property type="molecule type" value="Genomic_DNA"/>
</dbReference>
<dbReference type="EC" id="1.2.1.84" evidence="4"/>
<evidence type="ECO:0000313" key="7">
    <source>
        <dbReference type="EMBL" id="KAG6761761.1"/>
    </source>
</evidence>
<keyword evidence="3 4" id="KW-0443">Lipid metabolism</keyword>
<comment type="function">
    <text evidence="4">Catalyzes the reduction of fatty acyl-CoA to fatty alcohols.</text>
</comment>
<keyword evidence="2 4" id="KW-0444">Lipid biosynthesis</keyword>
<keyword evidence="4" id="KW-0560">Oxidoreductase</keyword>
<keyword evidence="8" id="KW-1185">Reference proteome</keyword>
<dbReference type="GO" id="GO:0102965">
    <property type="term" value="F:alcohol-forming long-chain fatty acyl-CoA reductase activity"/>
    <property type="evidence" value="ECO:0007669"/>
    <property type="project" value="UniProtKB-EC"/>
</dbReference>
<evidence type="ECO:0000256" key="3">
    <source>
        <dbReference type="ARBA" id="ARBA00023098"/>
    </source>
</evidence>
<name>A0A8X7Z3K5_POPTO</name>
<reference evidence="7" key="1">
    <citation type="journal article" date="2020" name="bioRxiv">
        <title>Hybrid origin of Populus tomentosa Carr. identified through genome sequencing and phylogenomic analysis.</title>
        <authorList>
            <person name="An X."/>
            <person name="Gao K."/>
            <person name="Chen Z."/>
            <person name="Li J."/>
            <person name="Yang X."/>
            <person name="Yang X."/>
            <person name="Zhou J."/>
            <person name="Guo T."/>
            <person name="Zhao T."/>
            <person name="Huang S."/>
            <person name="Miao D."/>
            <person name="Khan W.U."/>
            <person name="Rao P."/>
            <person name="Ye M."/>
            <person name="Lei B."/>
            <person name="Liao W."/>
            <person name="Wang J."/>
            <person name="Ji L."/>
            <person name="Li Y."/>
            <person name="Guo B."/>
            <person name="Mustafa N.S."/>
            <person name="Li S."/>
            <person name="Yun Q."/>
            <person name="Keller S.R."/>
            <person name="Mao J."/>
            <person name="Zhang R."/>
            <person name="Strauss S.H."/>
        </authorList>
    </citation>
    <scope>NUCLEOTIDE SEQUENCE</scope>
    <source>
        <strain evidence="7">GM15</strain>
        <tissue evidence="7">Leaf</tissue>
    </source>
</reference>
<comment type="similarity">
    <text evidence="1 4">Belongs to the fatty acyl-CoA reductase family.</text>
</comment>
<feature type="domain" description="Fatty acyl-CoA reductase C-terminal" evidence="5">
    <location>
        <begin position="393"/>
        <end position="486"/>
    </location>
</feature>
<evidence type="ECO:0000259" key="5">
    <source>
        <dbReference type="Pfam" id="PF03015"/>
    </source>
</evidence>
<dbReference type="Pfam" id="PF03015">
    <property type="entry name" value="Sterile"/>
    <property type="match status" value="2"/>
</dbReference>
<feature type="domain" description="Thioester reductase (TE)" evidence="6">
    <location>
        <begin position="17"/>
        <end position="318"/>
    </location>
</feature>
<sequence length="773" mass="88125">MELGSVLQFLENKTILVTGATGYLAKIFVEKILRVQPNVKKFYLLLRAADAKSANERLRDEVIGRDLFRVLREKHGAGLHSFISEKVTPVAGDISHEDLGVKDSSLKDEMWREIDAVLNFAATTNFDERYDVALGINTLGALHVLNFAKKCVKIKMLVHVSTAYVCGEDAGLILEQPYHMGMAKKGDEKIDINFEKRMVQEKLNELKLEDVPEKEITSAMKDFGIERARLFGWPNTYVFTKAMGEMLLVNFKDGLPLVIIRPTMVASTYKEPFPGWIEGVRTIDSIIVGYGKGRVTCFISGPRSTLDVIPADMVVNAIIVAMVARAKQHSEIIYHLGSSFRNPVTVSNLHDFIFRYFSEHPWINKEGGSVKVGKGIVLSSMPKFYTYMAFRFLLPLKALQLLNILLFKKYQDVYTVLDRRVKLVMRLADLYKPYVFFEGIFNDLNSEKLRIISKETCHETDIFDFDPMNIDWDDYMMNVHIPGLRKRRAEAWLIEVVDDGGCGCGRARLYGWPNAYVFTKAMGEMLLMHFKDYLPLAIIRPTIVSSTCKDPFPGWIEGLRNIDSLIAGYGKGSLKCFISNPKSDIDVIPADNMVVNAIIVAMVVHAGQKTSGIIYHVGSSLRNPVKLNLHDFSFRYFRKNPWINRKGARVKVKKLAILTSMDSFQAYVAIRFLLPLKALHLVNMLLFRKYRDACAVLDRKLKLLRRLTDLLKPYVLFEGIFDDKNSEKLQIASRKTCPETNVFNFDPTSIDWEDYMMNAHISGLVLWKILTYF</sequence>
<dbReference type="InterPro" id="IPR026055">
    <property type="entry name" value="FAR"/>
</dbReference>
<feature type="domain" description="Thioester reductase (TE)" evidence="6">
    <location>
        <begin position="507"/>
        <end position="598"/>
    </location>
</feature>
<dbReference type="PANTHER" id="PTHR11011">
    <property type="entry name" value="MALE STERILITY PROTEIN 2-RELATED"/>
    <property type="match status" value="1"/>
</dbReference>
<dbReference type="Proteomes" id="UP000886885">
    <property type="component" value="Chromosome 9D"/>
</dbReference>
<evidence type="ECO:0000313" key="8">
    <source>
        <dbReference type="Proteomes" id="UP000886885"/>
    </source>
</evidence>
<organism evidence="7 8">
    <name type="scientific">Populus tomentosa</name>
    <name type="common">Chinese white poplar</name>
    <dbReference type="NCBI Taxonomy" id="118781"/>
    <lineage>
        <taxon>Eukaryota</taxon>
        <taxon>Viridiplantae</taxon>
        <taxon>Streptophyta</taxon>
        <taxon>Embryophyta</taxon>
        <taxon>Tracheophyta</taxon>
        <taxon>Spermatophyta</taxon>
        <taxon>Magnoliopsida</taxon>
        <taxon>eudicotyledons</taxon>
        <taxon>Gunneridae</taxon>
        <taxon>Pentapetalae</taxon>
        <taxon>rosids</taxon>
        <taxon>fabids</taxon>
        <taxon>Malpighiales</taxon>
        <taxon>Salicaceae</taxon>
        <taxon>Saliceae</taxon>
        <taxon>Populus</taxon>
    </lineage>
</organism>
<dbReference type="OrthoDB" id="429813at2759"/>
<protein>
    <recommendedName>
        <fullName evidence="4">Fatty acyl-CoA reductase</fullName>
        <ecNumber evidence="4">1.2.1.84</ecNumber>
    </recommendedName>
</protein>
<dbReference type="AlphaFoldDB" id="A0A8X7Z3K5"/>
<dbReference type="InterPro" id="IPR033640">
    <property type="entry name" value="FAR_C"/>
</dbReference>
<dbReference type="CDD" id="cd05236">
    <property type="entry name" value="FAR-N_SDR_e"/>
    <property type="match status" value="1"/>
</dbReference>
<dbReference type="Pfam" id="PF07993">
    <property type="entry name" value="NAD_binding_4"/>
    <property type="match status" value="2"/>
</dbReference>
<feature type="domain" description="Fatty acyl-CoA reductase C-terminal" evidence="5">
    <location>
        <begin position="673"/>
        <end position="764"/>
    </location>
</feature>
<dbReference type="InterPro" id="IPR013120">
    <property type="entry name" value="FAR_NAD-bd"/>
</dbReference>